<dbReference type="PROSITE" id="PS00448">
    <property type="entry name" value="CLOS_CELLULOSOME_RPT"/>
    <property type="match status" value="1"/>
</dbReference>
<sequence>MKKSRAKKLVCLLLSVVLALTLLVPALAASDKANKTPILIVTGFAEYPLGNTATGESAFPPETDAILELVAAAAPSLLQLLASGKTEADFDALCDTVLPAVNSLFDPISCNPDGTVAHPEVGLMYQYPESAADYPEGTISNGLALAAIEAVGAENTFVYGLDWRLDPMDVADELNGWVQHIKEKTGSDKVSIAGISMGGVMVSAYLAKYGTADISNVTMVSSAFTGLEYIGRLFRGEVKIDEAGLFRMLEQLIGSDVLTRIFGSTSIVRDIIALVDDLYAASGDRIFTECLIPAFGYCPGLWSFVPAADYEACKAFMFPLMDSTDEEKAALEAKIDAYHEVQANVGDTLKAAQKAGVNVAVVSNYNLQMPPVSTASDMTGDQVIETMHTSGFATCADIGETLPESVTGSYVSPDRMIDASTCLLPDETWFIKDMHHTGFSVAQNQGEFYAWLMTAEEPVDIHSNPLYPQFMQYNNDTQVLYPQTLLRGDVNFDGKVDLVDARLVLRHVRANDKLSAVAQEAADMDGSSTLRDADAQAIMDAYAGAKPQTDAETGTFLPDLGLSDGGDIAGQLEDALQGVTDSLGDLTGGGLDLGGLAGLGDLLGGLFGGLAA</sequence>
<feature type="signal peptide" evidence="1">
    <location>
        <begin position="1"/>
        <end position="28"/>
    </location>
</feature>
<evidence type="ECO:0008006" key="4">
    <source>
        <dbReference type="Google" id="ProtNLM"/>
    </source>
</evidence>
<dbReference type="Proteomes" id="UP000824071">
    <property type="component" value="Unassembled WGS sequence"/>
</dbReference>
<evidence type="ECO:0000313" key="2">
    <source>
        <dbReference type="EMBL" id="HIU36547.1"/>
    </source>
</evidence>
<dbReference type="CDD" id="cd14256">
    <property type="entry name" value="Dockerin_I"/>
    <property type="match status" value="1"/>
</dbReference>
<dbReference type="EMBL" id="DVMW01000044">
    <property type="protein sequence ID" value="HIU36547.1"/>
    <property type="molecule type" value="Genomic_DNA"/>
</dbReference>
<dbReference type="Gene3D" id="3.40.50.1820">
    <property type="entry name" value="alpha/beta hydrolase"/>
    <property type="match status" value="1"/>
</dbReference>
<organism evidence="2 3">
    <name type="scientific">Candidatus Fimenecus excrementigallinarum</name>
    <dbReference type="NCBI Taxonomy" id="2840816"/>
    <lineage>
        <taxon>Bacteria</taxon>
        <taxon>Bacillati</taxon>
        <taxon>Bacillota</taxon>
        <taxon>Clostridia</taxon>
        <taxon>Candidatus Fimenecus</taxon>
    </lineage>
</organism>
<dbReference type="InterPro" id="IPR002105">
    <property type="entry name" value="Dockerin_1_rpt"/>
</dbReference>
<evidence type="ECO:0000313" key="3">
    <source>
        <dbReference type="Proteomes" id="UP000824071"/>
    </source>
</evidence>
<gene>
    <name evidence="2" type="ORF">IAC53_08085</name>
</gene>
<comment type="caution">
    <text evidence="2">The sequence shown here is derived from an EMBL/GenBank/DDBJ whole genome shotgun (WGS) entry which is preliminary data.</text>
</comment>
<dbReference type="InterPro" id="IPR029058">
    <property type="entry name" value="AB_hydrolase_fold"/>
</dbReference>
<name>A0A9D1II82_9FIRM</name>
<dbReference type="Gene3D" id="1.10.1330.10">
    <property type="entry name" value="Dockerin domain"/>
    <property type="match status" value="1"/>
</dbReference>
<evidence type="ECO:0000256" key="1">
    <source>
        <dbReference type="SAM" id="SignalP"/>
    </source>
</evidence>
<reference evidence="2" key="2">
    <citation type="journal article" date="2021" name="PeerJ">
        <title>Extensive microbial diversity within the chicken gut microbiome revealed by metagenomics and culture.</title>
        <authorList>
            <person name="Gilroy R."/>
            <person name="Ravi A."/>
            <person name="Getino M."/>
            <person name="Pursley I."/>
            <person name="Horton D.L."/>
            <person name="Alikhan N.F."/>
            <person name="Baker D."/>
            <person name="Gharbi K."/>
            <person name="Hall N."/>
            <person name="Watson M."/>
            <person name="Adriaenssens E.M."/>
            <person name="Foster-Nyarko E."/>
            <person name="Jarju S."/>
            <person name="Secka A."/>
            <person name="Antonio M."/>
            <person name="Oren A."/>
            <person name="Chaudhuri R.R."/>
            <person name="La Ragione R."/>
            <person name="Hildebrand F."/>
            <person name="Pallen M.J."/>
        </authorList>
    </citation>
    <scope>NUCLEOTIDE SEQUENCE</scope>
    <source>
        <strain evidence="2">ChiGjej1B1-19959</strain>
    </source>
</reference>
<dbReference type="SUPFAM" id="SSF63446">
    <property type="entry name" value="Type I dockerin domain"/>
    <property type="match status" value="1"/>
</dbReference>
<dbReference type="Pfam" id="PF00404">
    <property type="entry name" value="Dockerin_1"/>
    <property type="match status" value="1"/>
</dbReference>
<dbReference type="GO" id="GO:0000272">
    <property type="term" value="P:polysaccharide catabolic process"/>
    <property type="evidence" value="ECO:0007669"/>
    <property type="project" value="InterPro"/>
</dbReference>
<dbReference type="SUPFAM" id="SSF53474">
    <property type="entry name" value="alpha/beta-Hydrolases"/>
    <property type="match status" value="1"/>
</dbReference>
<dbReference type="AlphaFoldDB" id="A0A9D1II82"/>
<accession>A0A9D1II82</accession>
<protein>
    <recommendedName>
        <fullName evidence="4">Dockerin domain-containing protein</fullName>
    </recommendedName>
</protein>
<proteinExistence type="predicted"/>
<keyword evidence="1" id="KW-0732">Signal</keyword>
<feature type="chain" id="PRO_5038372927" description="Dockerin domain-containing protein" evidence="1">
    <location>
        <begin position="29"/>
        <end position="612"/>
    </location>
</feature>
<dbReference type="GO" id="GO:0004553">
    <property type="term" value="F:hydrolase activity, hydrolyzing O-glycosyl compounds"/>
    <property type="evidence" value="ECO:0007669"/>
    <property type="project" value="InterPro"/>
</dbReference>
<reference evidence="2" key="1">
    <citation type="submission" date="2020-10" db="EMBL/GenBank/DDBJ databases">
        <authorList>
            <person name="Gilroy R."/>
        </authorList>
    </citation>
    <scope>NUCLEOTIDE SEQUENCE</scope>
    <source>
        <strain evidence="2">ChiGjej1B1-19959</strain>
    </source>
</reference>
<dbReference type="InterPro" id="IPR036439">
    <property type="entry name" value="Dockerin_dom_sf"/>
</dbReference>